<evidence type="ECO:0000313" key="2">
    <source>
        <dbReference type="EMBL" id="KAK3309558.1"/>
    </source>
</evidence>
<keyword evidence="1" id="KW-1133">Transmembrane helix</keyword>
<keyword evidence="1" id="KW-0812">Transmembrane</keyword>
<gene>
    <name evidence="2" type="ORF">B0T15DRAFT_6553</name>
</gene>
<evidence type="ECO:0000256" key="1">
    <source>
        <dbReference type="SAM" id="Phobius"/>
    </source>
</evidence>
<keyword evidence="1" id="KW-0472">Membrane</keyword>
<proteinExistence type="predicted"/>
<organism evidence="2 3">
    <name type="scientific">Chaetomium strumarium</name>
    <dbReference type="NCBI Taxonomy" id="1170767"/>
    <lineage>
        <taxon>Eukaryota</taxon>
        <taxon>Fungi</taxon>
        <taxon>Dikarya</taxon>
        <taxon>Ascomycota</taxon>
        <taxon>Pezizomycotina</taxon>
        <taxon>Sordariomycetes</taxon>
        <taxon>Sordariomycetidae</taxon>
        <taxon>Sordariales</taxon>
        <taxon>Chaetomiaceae</taxon>
        <taxon>Chaetomium</taxon>
    </lineage>
</organism>
<dbReference type="GeneID" id="87889985"/>
<feature type="transmembrane region" description="Helical" evidence="1">
    <location>
        <begin position="60"/>
        <end position="86"/>
    </location>
</feature>
<keyword evidence="3" id="KW-1185">Reference proteome</keyword>
<reference evidence="2" key="2">
    <citation type="submission" date="2023-06" db="EMBL/GenBank/DDBJ databases">
        <authorList>
            <consortium name="Lawrence Berkeley National Laboratory"/>
            <person name="Mondo S.J."/>
            <person name="Hensen N."/>
            <person name="Bonometti L."/>
            <person name="Westerberg I."/>
            <person name="Brannstrom I.O."/>
            <person name="Guillou S."/>
            <person name="Cros-Aarteil S."/>
            <person name="Calhoun S."/>
            <person name="Haridas S."/>
            <person name="Kuo A."/>
            <person name="Pangilinan J."/>
            <person name="Riley R."/>
            <person name="Labutti K."/>
            <person name="Andreopoulos B."/>
            <person name="Lipzen A."/>
            <person name="Chen C."/>
            <person name="Yanf M."/>
            <person name="Daum C."/>
            <person name="Ng V."/>
            <person name="Clum A."/>
            <person name="Steindorff A."/>
            <person name="Ohm R."/>
            <person name="Martin F."/>
            <person name="Silar P."/>
            <person name="Natvig D."/>
            <person name="Lalanne C."/>
            <person name="Gautier V."/>
            <person name="Ament-Velasquez S.L."/>
            <person name="Kruys A."/>
            <person name="Hutchinson M.I."/>
            <person name="Powell A.J."/>
            <person name="Barry K."/>
            <person name="Miller A.N."/>
            <person name="Grigoriev I.V."/>
            <person name="Debuchy R."/>
            <person name="Gladieux P."/>
            <person name="Thoren M.H."/>
            <person name="Johannesson H."/>
        </authorList>
    </citation>
    <scope>NUCLEOTIDE SEQUENCE</scope>
    <source>
        <strain evidence="2">CBS 333.67</strain>
    </source>
</reference>
<dbReference type="EMBL" id="JAUDZG010000001">
    <property type="protein sequence ID" value="KAK3309558.1"/>
    <property type="molecule type" value="Genomic_DNA"/>
</dbReference>
<reference evidence="2" key="1">
    <citation type="journal article" date="2023" name="Mol. Phylogenet. Evol.">
        <title>Genome-scale phylogeny and comparative genomics of the fungal order Sordariales.</title>
        <authorList>
            <person name="Hensen N."/>
            <person name="Bonometti L."/>
            <person name="Westerberg I."/>
            <person name="Brannstrom I.O."/>
            <person name="Guillou S."/>
            <person name="Cros-Aarteil S."/>
            <person name="Calhoun S."/>
            <person name="Haridas S."/>
            <person name="Kuo A."/>
            <person name="Mondo S."/>
            <person name="Pangilinan J."/>
            <person name="Riley R."/>
            <person name="LaButti K."/>
            <person name="Andreopoulos B."/>
            <person name="Lipzen A."/>
            <person name="Chen C."/>
            <person name="Yan M."/>
            <person name="Daum C."/>
            <person name="Ng V."/>
            <person name="Clum A."/>
            <person name="Steindorff A."/>
            <person name="Ohm R.A."/>
            <person name="Martin F."/>
            <person name="Silar P."/>
            <person name="Natvig D.O."/>
            <person name="Lalanne C."/>
            <person name="Gautier V."/>
            <person name="Ament-Velasquez S.L."/>
            <person name="Kruys A."/>
            <person name="Hutchinson M.I."/>
            <person name="Powell A.J."/>
            <person name="Barry K."/>
            <person name="Miller A.N."/>
            <person name="Grigoriev I.V."/>
            <person name="Debuchy R."/>
            <person name="Gladieux P."/>
            <person name="Hiltunen Thoren M."/>
            <person name="Johannesson H."/>
        </authorList>
    </citation>
    <scope>NUCLEOTIDE SEQUENCE</scope>
    <source>
        <strain evidence="2">CBS 333.67</strain>
    </source>
</reference>
<accession>A0AAJ0M585</accession>
<dbReference type="RefSeq" id="XP_062725338.1">
    <property type="nucleotide sequence ID" value="XM_062871156.1"/>
</dbReference>
<dbReference type="AlphaFoldDB" id="A0AAJ0M585"/>
<name>A0AAJ0M585_9PEZI</name>
<feature type="transmembrane region" description="Helical" evidence="1">
    <location>
        <begin position="21"/>
        <end position="40"/>
    </location>
</feature>
<protein>
    <submittedName>
        <fullName evidence="2">Uncharacterized protein</fullName>
    </submittedName>
</protein>
<sequence length="118" mass="13466">MGQRWCCVEGKERSRRWSLCFLFLRLDLAMFMVVYCLLVLRDFRTHGDVLAGGWSAVALVLFELMRCIVVMGFCPGYTVAFGFSLSTSGMQQYKSMRFRFLSSLLSVTCGGRFSLRSV</sequence>
<evidence type="ECO:0000313" key="3">
    <source>
        <dbReference type="Proteomes" id="UP001273166"/>
    </source>
</evidence>
<comment type="caution">
    <text evidence="2">The sequence shown here is derived from an EMBL/GenBank/DDBJ whole genome shotgun (WGS) entry which is preliminary data.</text>
</comment>
<dbReference type="Proteomes" id="UP001273166">
    <property type="component" value="Unassembled WGS sequence"/>
</dbReference>